<dbReference type="Pfam" id="PF18029">
    <property type="entry name" value="Glyoxalase_6"/>
    <property type="match status" value="1"/>
</dbReference>
<feature type="domain" description="VOC" evidence="1">
    <location>
        <begin position="13"/>
        <end position="123"/>
    </location>
</feature>
<dbReference type="EMBL" id="JYNU01000029">
    <property type="protein sequence ID" value="KMO72640.1"/>
    <property type="molecule type" value="Genomic_DNA"/>
</dbReference>
<evidence type="ECO:0000313" key="3">
    <source>
        <dbReference type="Proteomes" id="UP000036313"/>
    </source>
</evidence>
<dbReference type="SUPFAM" id="SSF54593">
    <property type="entry name" value="Glyoxalase/Bleomycin resistance protein/Dihydroxybiphenyl dioxygenase"/>
    <property type="match status" value="1"/>
</dbReference>
<proteinExistence type="predicted"/>
<sequence>MSSGGADGQHGMAFTNVLAVLPVADVEASRPWFTALFGRPEDNNPMPSLIEWQVLPGAWLQVFGNADRAGSGLFNLAVDDLDATLAELRARGLEPGEVVEANKGVRLSALTDPDGNTITVIGGFRVQY</sequence>
<gene>
    <name evidence="2" type="ORF">MOBUDSM44075_03983</name>
</gene>
<organism evidence="2 3">
    <name type="scientific">Mycolicibacterium obuense</name>
    <dbReference type="NCBI Taxonomy" id="1807"/>
    <lineage>
        <taxon>Bacteria</taxon>
        <taxon>Bacillati</taxon>
        <taxon>Actinomycetota</taxon>
        <taxon>Actinomycetes</taxon>
        <taxon>Mycobacteriales</taxon>
        <taxon>Mycobacteriaceae</taxon>
        <taxon>Mycolicibacterium</taxon>
    </lineage>
</organism>
<comment type="caution">
    <text evidence="2">The sequence shown here is derived from an EMBL/GenBank/DDBJ whole genome shotgun (WGS) entry which is preliminary data.</text>
</comment>
<dbReference type="Proteomes" id="UP000036313">
    <property type="component" value="Unassembled WGS sequence"/>
</dbReference>
<dbReference type="CDD" id="cd06587">
    <property type="entry name" value="VOC"/>
    <property type="match status" value="1"/>
</dbReference>
<evidence type="ECO:0000313" key="2">
    <source>
        <dbReference type="EMBL" id="KMO72640.1"/>
    </source>
</evidence>
<reference evidence="2 3" key="1">
    <citation type="journal article" date="2015" name="Genome Biol. Evol.">
        <title>Characterization of Three Mycobacterium spp. with Potential Use in Bioremediation by Genome Sequencing and Comparative Genomics.</title>
        <authorList>
            <person name="Das S."/>
            <person name="Pettersson B.M."/>
            <person name="Behra P.R."/>
            <person name="Ramesh M."/>
            <person name="Dasgupta S."/>
            <person name="Bhattacharya A."/>
            <person name="Kirsebom L.A."/>
        </authorList>
    </citation>
    <scope>NUCLEOTIDE SEQUENCE [LARGE SCALE GENOMIC DNA]</scope>
    <source>
        <strain evidence="2 3">DSM 44075</strain>
    </source>
</reference>
<dbReference type="InterPro" id="IPR037523">
    <property type="entry name" value="VOC_core"/>
</dbReference>
<dbReference type="PATRIC" id="fig|1807.14.peg.4008"/>
<dbReference type="Gene3D" id="3.10.180.10">
    <property type="entry name" value="2,3-Dihydroxybiphenyl 1,2-Dioxygenase, domain 1"/>
    <property type="match status" value="1"/>
</dbReference>
<dbReference type="PROSITE" id="PS51819">
    <property type="entry name" value="VOC"/>
    <property type="match status" value="1"/>
</dbReference>
<protein>
    <submittedName>
        <fullName evidence="2">Glyoxalase-like domain protein</fullName>
    </submittedName>
</protein>
<accession>A0A0J6VNL8</accession>
<dbReference type="InterPro" id="IPR029068">
    <property type="entry name" value="Glyas_Bleomycin-R_OHBP_Dase"/>
</dbReference>
<evidence type="ECO:0000259" key="1">
    <source>
        <dbReference type="PROSITE" id="PS51819"/>
    </source>
</evidence>
<dbReference type="InterPro" id="IPR041581">
    <property type="entry name" value="Glyoxalase_6"/>
</dbReference>
<dbReference type="AlphaFoldDB" id="A0A0J6VNL8"/>
<name>A0A0J6VNL8_9MYCO</name>